<evidence type="ECO:0000313" key="2">
    <source>
        <dbReference type="Proteomes" id="UP000823633"/>
    </source>
</evidence>
<name>A0A9D9H8X3_9SPIR</name>
<dbReference type="Proteomes" id="UP000823633">
    <property type="component" value="Unassembled WGS sequence"/>
</dbReference>
<proteinExistence type="predicted"/>
<reference evidence="1" key="2">
    <citation type="journal article" date="2021" name="PeerJ">
        <title>Extensive microbial diversity within the chicken gut microbiome revealed by metagenomics and culture.</title>
        <authorList>
            <person name="Gilroy R."/>
            <person name="Ravi A."/>
            <person name="Getino M."/>
            <person name="Pursley I."/>
            <person name="Horton D.L."/>
            <person name="Alikhan N.F."/>
            <person name="Baker D."/>
            <person name="Gharbi K."/>
            <person name="Hall N."/>
            <person name="Watson M."/>
            <person name="Adriaenssens E.M."/>
            <person name="Foster-Nyarko E."/>
            <person name="Jarju S."/>
            <person name="Secka A."/>
            <person name="Antonio M."/>
            <person name="Oren A."/>
            <person name="Chaudhuri R.R."/>
            <person name="La Ragione R."/>
            <person name="Hildebrand F."/>
            <person name="Pallen M.J."/>
        </authorList>
    </citation>
    <scope>NUCLEOTIDE SEQUENCE</scope>
    <source>
        <strain evidence="1">11167</strain>
    </source>
</reference>
<dbReference type="EMBL" id="JADIMU010000016">
    <property type="protein sequence ID" value="MBO8442621.1"/>
    <property type="molecule type" value="Genomic_DNA"/>
</dbReference>
<comment type="caution">
    <text evidence="1">The sequence shown here is derived from an EMBL/GenBank/DDBJ whole genome shotgun (WGS) entry which is preliminary data.</text>
</comment>
<organism evidence="1 2">
    <name type="scientific">Candidatus Aphodenecus pullistercoris</name>
    <dbReference type="NCBI Taxonomy" id="2840669"/>
    <lineage>
        <taxon>Bacteria</taxon>
        <taxon>Pseudomonadati</taxon>
        <taxon>Spirochaetota</taxon>
        <taxon>Spirochaetia</taxon>
        <taxon>Spirochaetales</taxon>
        <taxon>Candidatus Aphodenecus</taxon>
    </lineage>
</organism>
<evidence type="ECO:0000313" key="1">
    <source>
        <dbReference type="EMBL" id="MBO8442621.1"/>
    </source>
</evidence>
<gene>
    <name evidence="1" type="ORF">IAC42_02515</name>
</gene>
<reference evidence="1" key="1">
    <citation type="submission" date="2020-10" db="EMBL/GenBank/DDBJ databases">
        <authorList>
            <person name="Gilroy R."/>
        </authorList>
    </citation>
    <scope>NUCLEOTIDE SEQUENCE</scope>
    <source>
        <strain evidence="1">11167</strain>
    </source>
</reference>
<dbReference type="AlphaFoldDB" id="A0A9D9H8X3"/>
<protein>
    <submittedName>
        <fullName evidence="1">Uncharacterized protein</fullName>
    </submittedName>
</protein>
<accession>A0A9D9H8X3</accession>
<sequence>MPRVPSADYSPIEAANQARANARKIGYYAADASNWKQKHDRNVKSMELQSKSLDIQAEGLEFNKWMNVVNTVLGVASQGVDFAKNVYDWKVNNAQNELNAYVQTSSDRMKQTLALYGDKIEVRKNDDGSIEVVKPQALIDLEKEINAGLQEMWIPDELKPSVQAAMSQMFSDNELVYLQSAITKEQAAQQSLFEHNLDNAVKADIANGLASPVSALALIDSNTELTETEKELKRESVVQDFTTGLAKNEVQRKAREEGYDAAYSYIGTLPSDLFDVTDKATLRGLAESTVSGVVTEAENLATSFWTQVEDGNQVINMSTLKAAYDDIDVRFSDSNGYSSDFREAYRNAMQTAQKSWADSTITDTLSTQLQNSKTPWTVLQNTAEALSNPDSQIYSWYYGLDADRQTKLAQINSQLNEYKKVYGDLLETSFAKDATNLMRQYKNNEIDAKTLWQGIDALYSSYSEQGITQLTDFDMFAYWQNLADDMFAESGVSRNSIASDIEKVLQSTLEYEDFDKLSPEQQGYVITAQQAVYAKVTDWLKYNLGNFNSQEYADFITATLSGYDAEYFDMLDRDPETSGVFSQDFQRSAEVFVNGLDKGLISIDQDAVTEAGYVDHLTYKDGNVREQATKAFTTIREHMDNNVVDAGLKTSDPQIKLADDGHILLEYEGNDGSTWVFDTNTAKATETVAPEALRQELPTDDLEVVTDVDSSQAMQLGAIESRLGIIRTEVETEMNEKVEGDSEYRIDDEGNVLVYFRLHDGSFVSYDEKTGRMDIVEYLDNPRLLRPKKENA</sequence>